<dbReference type="EMBL" id="BAAADB010000004">
    <property type="protein sequence ID" value="GAA0502427.1"/>
    <property type="molecule type" value="Genomic_DNA"/>
</dbReference>
<accession>A0ABN1BQB3</accession>
<reference evidence="2 3" key="1">
    <citation type="journal article" date="2019" name="Int. J. Syst. Evol. Microbiol.">
        <title>The Global Catalogue of Microorganisms (GCM) 10K type strain sequencing project: providing services to taxonomists for standard genome sequencing and annotation.</title>
        <authorList>
            <consortium name="The Broad Institute Genomics Platform"/>
            <consortium name="The Broad Institute Genome Sequencing Center for Infectious Disease"/>
            <person name="Wu L."/>
            <person name="Ma J."/>
        </authorList>
    </citation>
    <scope>NUCLEOTIDE SEQUENCE [LARGE SCALE GENOMIC DNA]</scope>
    <source>
        <strain evidence="2 3">JCM 14368</strain>
    </source>
</reference>
<dbReference type="Proteomes" id="UP001500191">
    <property type="component" value="Unassembled WGS sequence"/>
</dbReference>
<evidence type="ECO:0000256" key="1">
    <source>
        <dbReference type="SAM" id="MobiDB-lite"/>
    </source>
</evidence>
<name>A0ABN1BQB3_9DEIO</name>
<gene>
    <name evidence="2" type="ORF">GCM10008937_07590</name>
</gene>
<sequence>MTTPHRPSFEGAGAAGGADTVMGTSRGERGKQGRGAAGLECHAAYGAAAPLPLDIPPSNCLFSLEVLHHGKR</sequence>
<protein>
    <submittedName>
        <fullName evidence="2">Uncharacterized protein</fullName>
    </submittedName>
</protein>
<proteinExistence type="predicted"/>
<keyword evidence="3" id="KW-1185">Reference proteome</keyword>
<comment type="caution">
    <text evidence="2">The sequence shown here is derived from an EMBL/GenBank/DDBJ whole genome shotgun (WGS) entry which is preliminary data.</text>
</comment>
<organism evidence="2 3">
    <name type="scientific">Deinococcus depolymerans</name>
    <dbReference type="NCBI Taxonomy" id="392408"/>
    <lineage>
        <taxon>Bacteria</taxon>
        <taxon>Thermotogati</taxon>
        <taxon>Deinococcota</taxon>
        <taxon>Deinococci</taxon>
        <taxon>Deinococcales</taxon>
        <taxon>Deinococcaceae</taxon>
        <taxon>Deinococcus</taxon>
    </lineage>
</organism>
<evidence type="ECO:0000313" key="2">
    <source>
        <dbReference type="EMBL" id="GAA0502427.1"/>
    </source>
</evidence>
<evidence type="ECO:0000313" key="3">
    <source>
        <dbReference type="Proteomes" id="UP001500191"/>
    </source>
</evidence>
<feature type="region of interest" description="Disordered" evidence="1">
    <location>
        <begin position="1"/>
        <end position="36"/>
    </location>
</feature>